<organism evidence="2 3">
    <name type="scientific">Glarea lozoyensis (strain ATCC 20868 / MF5171)</name>
    <dbReference type="NCBI Taxonomy" id="1116229"/>
    <lineage>
        <taxon>Eukaryota</taxon>
        <taxon>Fungi</taxon>
        <taxon>Dikarya</taxon>
        <taxon>Ascomycota</taxon>
        <taxon>Pezizomycotina</taxon>
        <taxon>Leotiomycetes</taxon>
        <taxon>Helotiales</taxon>
        <taxon>Helotiaceae</taxon>
        <taxon>Glarea</taxon>
    </lineage>
</organism>
<dbReference type="HOGENOM" id="CLU_038379_0_0_1"/>
<dbReference type="PANTHER" id="PTHR13360">
    <property type="entry name" value="ACTIVATING SIGNAL COINTEGRATOR 1 COMPLEX SUBUNIT 1"/>
    <property type="match status" value="1"/>
</dbReference>
<proteinExistence type="predicted"/>
<dbReference type="InterPro" id="IPR009210">
    <property type="entry name" value="ASCC1"/>
</dbReference>
<name>S3CQC4_GLAL2</name>
<dbReference type="PANTHER" id="PTHR13360:SF1">
    <property type="entry name" value="ACTIVATING SIGNAL COINTEGRATOR 1 COMPLEX SUBUNIT 1"/>
    <property type="match status" value="1"/>
</dbReference>
<dbReference type="GO" id="GO:0005634">
    <property type="term" value="C:nucleus"/>
    <property type="evidence" value="ECO:0007669"/>
    <property type="project" value="TreeGrafter"/>
</dbReference>
<dbReference type="GO" id="GO:0006355">
    <property type="term" value="P:regulation of DNA-templated transcription"/>
    <property type="evidence" value="ECO:0007669"/>
    <property type="project" value="TreeGrafter"/>
</dbReference>
<dbReference type="RefSeq" id="XP_008086489.1">
    <property type="nucleotide sequence ID" value="XM_008088298.1"/>
</dbReference>
<dbReference type="SUPFAM" id="SSF55144">
    <property type="entry name" value="LigT-like"/>
    <property type="match status" value="1"/>
</dbReference>
<dbReference type="eggNOG" id="KOG2814">
    <property type="taxonomic scope" value="Eukaryota"/>
</dbReference>
<dbReference type="OMA" id="LYPFCVK"/>
<dbReference type="Proteomes" id="UP000016922">
    <property type="component" value="Unassembled WGS sequence"/>
</dbReference>
<feature type="domain" description="A-kinase anchor protein 7-like phosphoesterase" evidence="1">
    <location>
        <begin position="11"/>
        <end position="237"/>
    </location>
</feature>
<evidence type="ECO:0000313" key="3">
    <source>
        <dbReference type="Proteomes" id="UP000016922"/>
    </source>
</evidence>
<dbReference type="KEGG" id="glz:GLAREA_03214"/>
<dbReference type="STRING" id="1116229.S3CQC4"/>
<accession>S3CQC4</accession>
<evidence type="ECO:0000313" key="2">
    <source>
        <dbReference type="EMBL" id="EPE27299.1"/>
    </source>
</evidence>
<dbReference type="OrthoDB" id="277832at2759"/>
<keyword evidence="3" id="KW-1185">Reference proteome</keyword>
<dbReference type="GeneID" id="19462269"/>
<protein>
    <recommendedName>
        <fullName evidence="1">A-kinase anchor protein 7-like phosphoesterase domain-containing protein</fullName>
    </recommendedName>
</protein>
<dbReference type="EMBL" id="KE145370">
    <property type="protein sequence ID" value="EPE27299.1"/>
    <property type="molecule type" value="Genomic_DNA"/>
</dbReference>
<dbReference type="InterPro" id="IPR019510">
    <property type="entry name" value="AKAP7-like_phosphoesterase"/>
</dbReference>
<dbReference type="GO" id="GO:0006307">
    <property type="term" value="P:DNA alkylation repair"/>
    <property type="evidence" value="ECO:0007669"/>
    <property type="project" value="InterPro"/>
</dbReference>
<reference evidence="2 3" key="1">
    <citation type="journal article" date="2013" name="BMC Genomics">
        <title>Genomics-driven discovery of the pneumocandin biosynthetic gene cluster in the fungus Glarea lozoyensis.</title>
        <authorList>
            <person name="Chen L."/>
            <person name="Yue Q."/>
            <person name="Zhang X."/>
            <person name="Xiang M."/>
            <person name="Wang C."/>
            <person name="Li S."/>
            <person name="Che Y."/>
            <person name="Ortiz-Lopez F.J."/>
            <person name="Bills G.F."/>
            <person name="Liu X."/>
            <person name="An Z."/>
        </authorList>
    </citation>
    <scope>NUCLEOTIDE SEQUENCE [LARGE SCALE GENOMIC DNA]</scope>
    <source>
        <strain evidence="3">ATCC 20868 / MF5171</strain>
    </source>
</reference>
<dbReference type="InterPro" id="IPR009097">
    <property type="entry name" value="Cyclic_Pdiesterase"/>
</dbReference>
<dbReference type="AlphaFoldDB" id="S3CQC4"/>
<evidence type="ECO:0000259" key="1">
    <source>
        <dbReference type="Pfam" id="PF10469"/>
    </source>
</evidence>
<sequence>MPPKPPSARLTHFLMIPLITPTSRPQLRSSLTAFREKVTTTRTSENPDGIPEKAIRPLGSLHLTLGVMSLVTPELIQSALEILQRLDLKGILLKSGATQHQDDESKDLEPQKQTPGLTITLQGIESMHDPSSTSVLFAPPIPSPQLTTFCQSLKQVFIDAKLMVEDTRPLLLHATILNTIYVPGVRDKTKGKAGHGKRKARLTINAEEILQDYEDFVWMKDVKVEKVAICRMGAQKVDDEELGEEYVVEESVVMP</sequence>
<dbReference type="Pfam" id="PF10469">
    <property type="entry name" value="AKAP7_NLS"/>
    <property type="match status" value="1"/>
</dbReference>
<dbReference type="Gene3D" id="3.90.1140.10">
    <property type="entry name" value="Cyclic phosphodiesterase"/>
    <property type="match status" value="1"/>
</dbReference>
<gene>
    <name evidence="2" type="ORF">GLAREA_03214</name>
</gene>